<name>A0A285UTE7_9STAP</name>
<gene>
    <name evidence="2" type="ORF">SAMN05878391_2583</name>
</gene>
<keyword evidence="3" id="KW-1185">Reference proteome</keyword>
<protein>
    <submittedName>
        <fullName evidence="2">TrbC/VIRB2 family protein</fullName>
    </submittedName>
</protein>
<evidence type="ECO:0000256" key="1">
    <source>
        <dbReference type="SAM" id="Phobius"/>
    </source>
</evidence>
<organism evidence="2 3">
    <name type="scientific">Salinicoccus kekensis</name>
    <dbReference type="NCBI Taxonomy" id="714307"/>
    <lineage>
        <taxon>Bacteria</taxon>
        <taxon>Bacillati</taxon>
        <taxon>Bacillota</taxon>
        <taxon>Bacilli</taxon>
        <taxon>Bacillales</taxon>
        <taxon>Staphylococcaceae</taxon>
        <taxon>Salinicoccus</taxon>
    </lineage>
</organism>
<dbReference type="AlphaFoldDB" id="A0A285UTE7"/>
<feature type="transmembrane region" description="Helical" evidence="1">
    <location>
        <begin position="70"/>
        <end position="92"/>
    </location>
</feature>
<proteinExistence type="predicted"/>
<dbReference type="RefSeq" id="WP_097042825.1">
    <property type="nucleotide sequence ID" value="NZ_OBQF01000008.1"/>
</dbReference>
<dbReference type="InterPro" id="IPR043993">
    <property type="entry name" value="T4SS_pilin"/>
</dbReference>
<keyword evidence="1" id="KW-0812">Transmembrane</keyword>
<dbReference type="Pfam" id="PF18895">
    <property type="entry name" value="T4SS_pilin"/>
    <property type="match status" value="1"/>
</dbReference>
<dbReference type="Proteomes" id="UP000219412">
    <property type="component" value="Unassembled WGS sequence"/>
</dbReference>
<evidence type="ECO:0000313" key="2">
    <source>
        <dbReference type="EMBL" id="SOC45073.1"/>
    </source>
</evidence>
<sequence length="97" mass="10120">MQPLFSMFQFLTYYAQSMSLGAINQTTSTIENITSGLVTIGVPLGALVLVIAGIVWMVAGQQGPRMAKGLIIGVAVGLILIFAADALASWVASQASF</sequence>
<dbReference type="EMBL" id="OBQF01000008">
    <property type="protein sequence ID" value="SOC45073.1"/>
    <property type="molecule type" value="Genomic_DNA"/>
</dbReference>
<accession>A0A285UTE7</accession>
<dbReference type="OrthoDB" id="9850065at2"/>
<feature type="transmembrane region" description="Helical" evidence="1">
    <location>
        <begin position="37"/>
        <end position="58"/>
    </location>
</feature>
<keyword evidence="1" id="KW-0472">Membrane</keyword>
<evidence type="ECO:0000313" key="3">
    <source>
        <dbReference type="Proteomes" id="UP000219412"/>
    </source>
</evidence>
<reference evidence="3" key="1">
    <citation type="submission" date="2017-08" db="EMBL/GenBank/DDBJ databases">
        <authorList>
            <person name="Varghese N."/>
            <person name="Submissions S."/>
        </authorList>
    </citation>
    <scope>NUCLEOTIDE SEQUENCE [LARGE SCALE GENOMIC DNA]</scope>
    <source>
        <strain evidence="3">DSM 23173</strain>
    </source>
</reference>
<keyword evidence="1" id="KW-1133">Transmembrane helix</keyword>